<evidence type="ECO:0000256" key="1">
    <source>
        <dbReference type="ARBA" id="ARBA00025788"/>
    </source>
</evidence>
<feature type="domain" description="PITH" evidence="2">
    <location>
        <begin position="11"/>
        <end position="177"/>
    </location>
</feature>
<comment type="similarity">
    <text evidence="1">Belongs to the PITHD1 family.</text>
</comment>
<dbReference type="InterPro" id="IPR045099">
    <property type="entry name" value="PITH1-like"/>
</dbReference>
<gene>
    <name evidence="3" type="ORF">SO694_00020048</name>
</gene>
<dbReference type="PROSITE" id="PS51532">
    <property type="entry name" value="PITH"/>
    <property type="match status" value="1"/>
</dbReference>
<dbReference type="Gene3D" id="2.60.120.470">
    <property type="entry name" value="PITH domain"/>
    <property type="match status" value="1"/>
</dbReference>
<accession>A0ABR1FTT1</accession>
<name>A0ABR1FTT1_AURAN</name>
<dbReference type="Proteomes" id="UP001363151">
    <property type="component" value="Unassembled WGS sequence"/>
</dbReference>
<dbReference type="InterPro" id="IPR008979">
    <property type="entry name" value="Galactose-bd-like_sf"/>
</dbReference>
<keyword evidence="4" id="KW-1185">Reference proteome</keyword>
<dbReference type="EMBL" id="JBBJCI010000229">
    <property type="protein sequence ID" value="KAK7238563.1"/>
    <property type="molecule type" value="Genomic_DNA"/>
</dbReference>
<keyword evidence="3" id="KW-0647">Proteasome</keyword>
<dbReference type="GO" id="GO:0000502">
    <property type="term" value="C:proteasome complex"/>
    <property type="evidence" value="ECO:0007669"/>
    <property type="project" value="UniProtKB-KW"/>
</dbReference>
<evidence type="ECO:0000313" key="3">
    <source>
        <dbReference type="EMBL" id="KAK7238563.1"/>
    </source>
</evidence>
<evidence type="ECO:0000259" key="2">
    <source>
        <dbReference type="PROSITE" id="PS51532"/>
    </source>
</evidence>
<evidence type="ECO:0000313" key="4">
    <source>
        <dbReference type="Proteomes" id="UP001363151"/>
    </source>
</evidence>
<dbReference type="InterPro" id="IPR010400">
    <property type="entry name" value="PITH_dom"/>
</dbReference>
<comment type="caution">
    <text evidence="3">The sequence shown here is derived from an EMBL/GenBank/DDBJ whole genome shotgun (WGS) entry which is preliminary data.</text>
</comment>
<dbReference type="Pfam" id="PF06201">
    <property type="entry name" value="PITH"/>
    <property type="match status" value="1"/>
</dbReference>
<protein>
    <submittedName>
        <fullName evidence="3">Proteasome-interacting thioredoxin</fullName>
    </submittedName>
</protein>
<dbReference type="InterPro" id="IPR037047">
    <property type="entry name" value="PITH_dom_sf"/>
</dbReference>
<reference evidence="3 4" key="1">
    <citation type="submission" date="2024-03" db="EMBL/GenBank/DDBJ databases">
        <title>Aureococcus anophagefferens CCMP1851 and Kratosvirus quantuckense: Draft genome of a second virus-susceptible host strain in the model system.</title>
        <authorList>
            <person name="Chase E."/>
            <person name="Truchon A.R."/>
            <person name="Schepens W."/>
            <person name="Wilhelm S.W."/>
        </authorList>
    </citation>
    <scope>NUCLEOTIDE SEQUENCE [LARGE SCALE GENOMIC DNA]</scope>
    <source>
        <strain evidence="3 4">CCMP1851</strain>
    </source>
</reference>
<dbReference type="PANTHER" id="PTHR12175">
    <property type="entry name" value="AD039 HT014 THIOREDOXIN FAMILY TRP26"/>
    <property type="match status" value="1"/>
</dbReference>
<dbReference type="SUPFAM" id="SSF49785">
    <property type="entry name" value="Galactose-binding domain-like"/>
    <property type="match status" value="1"/>
</dbReference>
<dbReference type="PANTHER" id="PTHR12175:SF5">
    <property type="entry name" value="OS03G0795500 PROTEIN"/>
    <property type="match status" value="1"/>
</dbReference>
<proteinExistence type="inferred from homology"/>
<sequence length="177" mass="18711">MAEVVAAQGVAQTQALFGVGDLSGSIEASKCYGSNVSPGKPIANLFMGDERAAGVSEDDEQIIINIVFREAVCIHSINIVAPPGEEAPKEVKLFCNQPSLGFPDCEDGPCAQALSLTAEDLAADRVNELKMAKFNYVNILTVFVGETHGDSVCSISSIKLNGKTRESTNMANFKKVG</sequence>
<organism evidence="3 4">
    <name type="scientific">Aureococcus anophagefferens</name>
    <name type="common">Harmful bloom alga</name>
    <dbReference type="NCBI Taxonomy" id="44056"/>
    <lineage>
        <taxon>Eukaryota</taxon>
        <taxon>Sar</taxon>
        <taxon>Stramenopiles</taxon>
        <taxon>Ochrophyta</taxon>
        <taxon>Pelagophyceae</taxon>
        <taxon>Pelagomonadales</taxon>
        <taxon>Pelagomonadaceae</taxon>
        <taxon>Aureococcus</taxon>
    </lineage>
</organism>